<dbReference type="RefSeq" id="WP_090315806.1">
    <property type="nucleotide sequence ID" value="NZ_FNOE01000003.1"/>
</dbReference>
<protein>
    <submittedName>
        <fullName evidence="3">SipW-cognate class signal peptide</fullName>
    </submittedName>
</protein>
<reference evidence="4" key="1">
    <citation type="submission" date="2016-10" db="EMBL/GenBank/DDBJ databases">
        <authorList>
            <person name="Varghese N."/>
            <person name="Submissions S."/>
        </authorList>
    </citation>
    <scope>NUCLEOTIDE SEQUENCE [LARGE SCALE GENOMIC DNA]</scope>
    <source>
        <strain evidence="4">Nm76</strain>
    </source>
</reference>
<sequence>MSYIDSITETLVREWVKLYKEHPKLTVTITIVLGIVGGTVAYFTEQHNQEVREARRLENLDYANQVRSLDETRKNLNALIEFVDSQKQQLETSHQALQAIKSEHERMKPLLESDREVIDAIFAAQETRNQSAQSTERWIGFGLGVVASLIASFLWAAITYALRRNQSSSSV</sequence>
<evidence type="ECO:0000256" key="1">
    <source>
        <dbReference type="SAM" id="Coils"/>
    </source>
</evidence>
<dbReference type="EMBL" id="FODO01000002">
    <property type="protein sequence ID" value="SEN89315.1"/>
    <property type="molecule type" value="Genomic_DNA"/>
</dbReference>
<keyword evidence="2" id="KW-0472">Membrane</keyword>
<evidence type="ECO:0000256" key="2">
    <source>
        <dbReference type="SAM" id="Phobius"/>
    </source>
</evidence>
<evidence type="ECO:0000313" key="3">
    <source>
        <dbReference type="EMBL" id="SEN89315.1"/>
    </source>
</evidence>
<feature type="transmembrane region" description="Helical" evidence="2">
    <location>
        <begin position="138"/>
        <end position="162"/>
    </location>
</feature>
<keyword evidence="2" id="KW-1133">Transmembrane helix</keyword>
<dbReference type="OrthoDB" id="7061812at2"/>
<proteinExistence type="predicted"/>
<organism evidence="3 4">
    <name type="scientific">Nitrosomonas oligotropha</name>
    <dbReference type="NCBI Taxonomy" id="42354"/>
    <lineage>
        <taxon>Bacteria</taxon>
        <taxon>Pseudomonadati</taxon>
        <taxon>Pseudomonadota</taxon>
        <taxon>Betaproteobacteria</taxon>
        <taxon>Nitrosomonadales</taxon>
        <taxon>Nitrosomonadaceae</taxon>
        <taxon>Nitrosomonas</taxon>
    </lineage>
</organism>
<name>A0A1H8K8Y2_9PROT</name>
<dbReference type="AlphaFoldDB" id="A0A1H8K8Y2"/>
<keyword evidence="4" id="KW-1185">Reference proteome</keyword>
<accession>A0A1H8K8Y2</accession>
<dbReference type="STRING" id="42354.SAMN05216333_10242"/>
<feature type="coiled-coil region" evidence="1">
    <location>
        <begin position="73"/>
        <end position="107"/>
    </location>
</feature>
<feature type="transmembrane region" description="Helical" evidence="2">
    <location>
        <begin position="25"/>
        <end position="43"/>
    </location>
</feature>
<keyword evidence="2" id="KW-0812">Transmembrane</keyword>
<evidence type="ECO:0000313" key="4">
    <source>
        <dbReference type="Proteomes" id="UP000198814"/>
    </source>
</evidence>
<keyword evidence="1" id="KW-0175">Coiled coil</keyword>
<dbReference type="Proteomes" id="UP000198814">
    <property type="component" value="Unassembled WGS sequence"/>
</dbReference>
<gene>
    <name evidence="3" type="ORF">SAMN05216333_10242</name>
</gene>